<evidence type="ECO:0000313" key="2">
    <source>
        <dbReference type="EMBL" id="CAB4550258.1"/>
    </source>
</evidence>
<dbReference type="InterPro" id="IPR000238">
    <property type="entry name" value="RbfA"/>
</dbReference>
<dbReference type="EMBL" id="CAEZST010000019">
    <property type="protein sequence ID" value="CAB4550258.1"/>
    <property type="molecule type" value="Genomic_DNA"/>
</dbReference>
<dbReference type="GO" id="GO:0043024">
    <property type="term" value="F:ribosomal small subunit binding"/>
    <property type="evidence" value="ECO:0007669"/>
    <property type="project" value="TreeGrafter"/>
</dbReference>
<dbReference type="Pfam" id="PF02033">
    <property type="entry name" value="RBFA"/>
    <property type="match status" value="1"/>
</dbReference>
<accession>A0A6J6CK72</accession>
<dbReference type="Gene3D" id="3.30.300.20">
    <property type="match status" value="1"/>
</dbReference>
<feature type="region of interest" description="Disordered" evidence="1">
    <location>
        <begin position="120"/>
        <end position="143"/>
    </location>
</feature>
<organism evidence="2">
    <name type="scientific">freshwater metagenome</name>
    <dbReference type="NCBI Taxonomy" id="449393"/>
    <lineage>
        <taxon>unclassified sequences</taxon>
        <taxon>metagenomes</taxon>
        <taxon>ecological metagenomes</taxon>
    </lineage>
</organism>
<dbReference type="InterPro" id="IPR023799">
    <property type="entry name" value="RbfA_dom_sf"/>
</dbReference>
<evidence type="ECO:0000256" key="1">
    <source>
        <dbReference type="SAM" id="MobiDB-lite"/>
    </source>
</evidence>
<dbReference type="HAMAP" id="MF_00003">
    <property type="entry name" value="RbfA"/>
    <property type="match status" value="1"/>
</dbReference>
<name>A0A6J6CK72_9ZZZZ</name>
<dbReference type="NCBIfam" id="TIGR00082">
    <property type="entry name" value="rbfA"/>
    <property type="match status" value="1"/>
</dbReference>
<dbReference type="PANTHER" id="PTHR33515:SF1">
    <property type="entry name" value="RIBOSOME-BINDING FACTOR A, CHLOROPLASTIC-RELATED"/>
    <property type="match status" value="1"/>
</dbReference>
<protein>
    <submittedName>
        <fullName evidence="2">Unannotated protein</fullName>
    </submittedName>
</protein>
<dbReference type="GO" id="GO:0006364">
    <property type="term" value="P:rRNA processing"/>
    <property type="evidence" value="ECO:0007669"/>
    <property type="project" value="InterPro"/>
</dbReference>
<proteinExistence type="inferred from homology"/>
<dbReference type="InterPro" id="IPR015946">
    <property type="entry name" value="KH_dom-like_a/b"/>
</dbReference>
<dbReference type="GO" id="GO:0005829">
    <property type="term" value="C:cytosol"/>
    <property type="evidence" value="ECO:0007669"/>
    <property type="project" value="TreeGrafter"/>
</dbReference>
<gene>
    <name evidence="2" type="ORF">UFOPK1503_00995</name>
</gene>
<reference evidence="2" key="1">
    <citation type="submission" date="2020-05" db="EMBL/GenBank/DDBJ databases">
        <authorList>
            <person name="Chiriac C."/>
            <person name="Salcher M."/>
            <person name="Ghai R."/>
            <person name="Kavagutti S V."/>
        </authorList>
    </citation>
    <scope>NUCLEOTIDE SEQUENCE</scope>
</reference>
<dbReference type="AlphaFoldDB" id="A0A6J6CK72"/>
<dbReference type="PANTHER" id="PTHR33515">
    <property type="entry name" value="RIBOSOME-BINDING FACTOR A, CHLOROPLASTIC-RELATED"/>
    <property type="match status" value="1"/>
</dbReference>
<sequence>MVDHDRARRLAERIKVLAAEALERGIKDPDIGFVTFTDAKVSPDLSHARIYFTVYGSEEEQEKTIEALERNRGRLRGEIGHRLGIRITPTVELIKDEIPATAGALAELLAEAKRRDAELEEIAKKAKPAGDADPYQKPKSQGE</sequence>
<dbReference type="SUPFAM" id="SSF89919">
    <property type="entry name" value="Ribosome-binding factor A, RbfA"/>
    <property type="match status" value="1"/>
</dbReference>